<evidence type="ECO:0000313" key="4">
    <source>
        <dbReference type="EMBL" id="MEO9246314.1"/>
    </source>
</evidence>
<dbReference type="EMBL" id="JBDXMX010000001">
    <property type="protein sequence ID" value="MEO9246314.1"/>
    <property type="molecule type" value="Genomic_DNA"/>
</dbReference>
<dbReference type="Pfam" id="PF04412">
    <property type="entry name" value="AcnX"/>
    <property type="match status" value="1"/>
</dbReference>
<evidence type="ECO:0000256" key="1">
    <source>
        <dbReference type="ARBA" id="ARBA00023004"/>
    </source>
</evidence>
<keyword evidence="1" id="KW-0408">Iron</keyword>
<keyword evidence="5" id="KW-1185">Reference proteome</keyword>
<accession>A0ABV0IDR9</accession>
<dbReference type="PANTHER" id="PTHR36577:SF3">
    <property type="entry name" value="DUF521 DOMAIN PROTEIN (AFU_ORTHOLOGUE AFUA_6G00490)"/>
    <property type="match status" value="1"/>
</dbReference>
<feature type="domain" description="Phosphomevalonate dehydratase large subunit-like" evidence="3">
    <location>
        <begin position="1"/>
        <end position="414"/>
    </location>
</feature>
<name>A0ABV0IDR9_9MICC</name>
<gene>
    <name evidence="4" type="ORF">ABDK96_01290</name>
</gene>
<evidence type="ECO:0000313" key="5">
    <source>
        <dbReference type="Proteomes" id="UP001484097"/>
    </source>
</evidence>
<organism evidence="4 5">
    <name type="scientific">Citricoccus nitrophenolicus</name>
    <dbReference type="NCBI Taxonomy" id="863575"/>
    <lineage>
        <taxon>Bacteria</taxon>
        <taxon>Bacillati</taxon>
        <taxon>Actinomycetota</taxon>
        <taxon>Actinomycetes</taxon>
        <taxon>Micrococcales</taxon>
        <taxon>Micrococcaceae</taxon>
        <taxon>Citricoccus</taxon>
    </lineage>
</organism>
<proteinExistence type="predicted"/>
<dbReference type="PANTHER" id="PTHR36577">
    <property type="entry name" value="DUF521 DOMAIN PROTEIN (AFU_ORTHOLOGUE AFUA_6G00490)"/>
    <property type="match status" value="1"/>
</dbReference>
<evidence type="ECO:0000259" key="3">
    <source>
        <dbReference type="Pfam" id="PF04412"/>
    </source>
</evidence>
<reference evidence="4 5" key="1">
    <citation type="submission" date="2024-05" db="EMBL/GenBank/DDBJ databases">
        <authorList>
            <person name="Yi C."/>
        </authorList>
    </citation>
    <scope>NUCLEOTIDE SEQUENCE [LARGE SCALE GENOMIC DNA]</scope>
    <source>
        <strain evidence="4 5">XS13</strain>
    </source>
</reference>
<sequence length="426" mass="45576">MLLTDDDRAMRDGRDGDAVAAAMDLLIRYGEGLGAERLCSVRNVAGTSTQPTPAKEKIAAEGGWSKAYAVINLDCDEDIEIPRMRVPTCQLQHGFSADALNVTPYNPHLVELQAGAEAFASDKGINILATCTPYQVGNLPVRGEHIAWMESSAVVYANSVIGAKSNCEGTASTGAAGLTGRIPYWGNHLDENRYGTHLIRSEAHIDSFLDWGMYGYFAGEVVQEERPVLTGNVGLPSQADLKHLGAALATTGGVEIFHLPGVTPEAPTVEAAFGARPLPGPVVYTEADRRRTYELLNNQGDSEDVDFVLLGCPHASLEQLGEIAALLDGKTLHPGTELWVMTPRALRAVADRNGYTETIQRAGGRLLTDSCPAMSRTAPQGTRVFATDSAKQAHYLPAILGIEAWFGTTADCVRAAITGTWRGDLT</sequence>
<keyword evidence="2" id="KW-0456">Lyase</keyword>
<dbReference type="RefSeq" id="WP_347918292.1">
    <property type="nucleotide sequence ID" value="NZ_JBDXMX010000001.1"/>
</dbReference>
<comment type="caution">
    <text evidence="4">The sequence shown here is derived from an EMBL/GenBank/DDBJ whole genome shotgun (WGS) entry which is preliminary data.</text>
</comment>
<dbReference type="Proteomes" id="UP001484097">
    <property type="component" value="Unassembled WGS sequence"/>
</dbReference>
<evidence type="ECO:0000256" key="2">
    <source>
        <dbReference type="ARBA" id="ARBA00023239"/>
    </source>
</evidence>
<dbReference type="InterPro" id="IPR007506">
    <property type="entry name" value="PMDh-L-like_dom"/>
</dbReference>
<protein>
    <submittedName>
        <fullName evidence="4">Aconitase X catalytic domain-containing protein</fullName>
    </submittedName>
</protein>